<dbReference type="EMBL" id="GBXM01057799">
    <property type="protein sequence ID" value="JAH50778.1"/>
    <property type="molecule type" value="Transcribed_RNA"/>
</dbReference>
<evidence type="ECO:0000313" key="1">
    <source>
        <dbReference type="EMBL" id="JAH43996.1"/>
    </source>
</evidence>
<accession>A0A0E9SRQ9</accession>
<reference evidence="1" key="1">
    <citation type="submission" date="2014-11" db="EMBL/GenBank/DDBJ databases">
        <authorList>
            <person name="Amaro Gonzalez C."/>
        </authorList>
    </citation>
    <scope>NUCLEOTIDE SEQUENCE</scope>
</reference>
<sequence length="55" mass="6080">MFWTPIQSIRLFFFPESKELSGLAISAKPSIKSLQNPTIPKNDLKAVTETGTGSR</sequence>
<organism evidence="1">
    <name type="scientific">Anguilla anguilla</name>
    <name type="common">European freshwater eel</name>
    <name type="synonym">Muraena anguilla</name>
    <dbReference type="NCBI Taxonomy" id="7936"/>
    <lineage>
        <taxon>Eukaryota</taxon>
        <taxon>Metazoa</taxon>
        <taxon>Chordata</taxon>
        <taxon>Craniata</taxon>
        <taxon>Vertebrata</taxon>
        <taxon>Euteleostomi</taxon>
        <taxon>Actinopterygii</taxon>
        <taxon>Neopterygii</taxon>
        <taxon>Teleostei</taxon>
        <taxon>Anguilliformes</taxon>
        <taxon>Anguillidae</taxon>
        <taxon>Anguilla</taxon>
    </lineage>
</organism>
<protein>
    <submittedName>
        <fullName evidence="1">Uncharacterized protein</fullName>
    </submittedName>
</protein>
<proteinExistence type="predicted"/>
<dbReference type="AlphaFoldDB" id="A0A0E9SRQ9"/>
<dbReference type="EMBL" id="GBXM01064581">
    <property type="protein sequence ID" value="JAH43996.1"/>
    <property type="molecule type" value="Transcribed_RNA"/>
</dbReference>
<reference evidence="1" key="2">
    <citation type="journal article" date="2015" name="Fish Shellfish Immunol.">
        <title>Early steps in the European eel (Anguilla anguilla)-Vibrio vulnificus interaction in the gills: Role of the RtxA13 toxin.</title>
        <authorList>
            <person name="Callol A."/>
            <person name="Pajuelo D."/>
            <person name="Ebbesson L."/>
            <person name="Teles M."/>
            <person name="MacKenzie S."/>
            <person name="Amaro C."/>
        </authorList>
    </citation>
    <scope>NUCLEOTIDE SEQUENCE</scope>
</reference>
<name>A0A0E9SRQ9_ANGAN</name>